<dbReference type="InterPro" id="IPR012859">
    <property type="entry name" value="Pilin_N_archaeal"/>
</dbReference>
<accession>A0ABD5UTE2</accession>
<feature type="domain" description="Archaeal Type IV pilin N-terminal" evidence="3">
    <location>
        <begin position="11"/>
        <end position="75"/>
    </location>
</feature>
<dbReference type="Proteomes" id="UP001596333">
    <property type="component" value="Unassembled WGS sequence"/>
</dbReference>
<name>A0ABD5UTE2_9EURY</name>
<organism evidence="4 5">
    <name type="scientific">Halorubrum trueperi</name>
    <dbReference type="NCBI Taxonomy" id="2004704"/>
    <lineage>
        <taxon>Archaea</taxon>
        <taxon>Methanobacteriati</taxon>
        <taxon>Methanobacteriota</taxon>
        <taxon>Stenosarchaea group</taxon>
        <taxon>Halobacteria</taxon>
        <taxon>Halobacteriales</taxon>
        <taxon>Haloferacaceae</taxon>
        <taxon>Halorubrum</taxon>
    </lineage>
</organism>
<dbReference type="RefSeq" id="WP_379770741.1">
    <property type="nucleotide sequence ID" value="NZ_JBHSXI010000023.1"/>
</dbReference>
<keyword evidence="2" id="KW-0812">Transmembrane</keyword>
<evidence type="ECO:0000256" key="2">
    <source>
        <dbReference type="SAM" id="Phobius"/>
    </source>
</evidence>
<keyword evidence="2" id="KW-1133">Transmembrane helix</keyword>
<evidence type="ECO:0000313" key="5">
    <source>
        <dbReference type="Proteomes" id="UP001596333"/>
    </source>
</evidence>
<proteinExistence type="predicted"/>
<comment type="caution">
    <text evidence="4">The sequence shown here is derived from an EMBL/GenBank/DDBJ whole genome shotgun (WGS) entry which is preliminary data.</text>
</comment>
<keyword evidence="2" id="KW-0472">Membrane</keyword>
<reference evidence="4 5" key="1">
    <citation type="journal article" date="2019" name="Int. J. Syst. Evol. Microbiol.">
        <title>The Global Catalogue of Microorganisms (GCM) 10K type strain sequencing project: providing services to taxonomists for standard genome sequencing and annotation.</title>
        <authorList>
            <consortium name="The Broad Institute Genomics Platform"/>
            <consortium name="The Broad Institute Genome Sequencing Center for Infectious Disease"/>
            <person name="Wu L."/>
            <person name="Ma J."/>
        </authorList>
    </citation>
    <scope>NUCLEOTIDE SEQUENCE [LARGE SCALE GENOMIC DNA]</scope>
    <source>
        <strain evidence="4 5">Y73</strain>
    </source>
</reference>
<evidence type="ECO:0000256" key="1">
    <source>
        <dbReference type="SAM" id="MobiDB-lite"/>
    </source>
</evidence>
<evidence type="ECO:0000313" key="4">
    <source>
        <dbReference type="EMBL" id="MFC6890607.1"/>
    </source>
</evidence>
<feature type="region of interest" description="Disordered" evidence="1">
    <location>
        <begin position="136"/>
        <end position="156"/>
    </location>
</feature>
<gene>
    <name evidence="4" type="ORF">ACFQEY_16590</name>
</gene>
<dbReference type="Pfam" id="PF07790">
    <property type="entry name" value="Pilin_N"/>
    <property type="match status" value="1"/>
</dbReference>
<evidence type="ECO:0000259" key="3">
    <source>
        <dbReference type="Pfam" id="PF07790"/>
    </source>
</evidence>
<dbReference type="EMBL" id="JBHSXI010000023">
    <property type="protein sequence ID" value="MFC6890607.1"/>
    <property type="molecule type" value="Genomic_DNA"/>
</dbReference>
<keyword evidence="5" id="KW-1185">Reference proteome</keyword>
<protein>
    <submittedName>
        <fullName evidence="4">Type IV pilin</fullName>
    </submittedName>
</protein>
<sequence length="156" mass="16112">MHALWNDDRGFTPLAGSGLLVGIVVLLLALVGAAVFGLIDGVAPPDAEFEAEAESGELVVVALGPEPVPAEELYVRGEDPDGNVQFGAWPGGGIVQPGDRVAVPNATGNEQFEVVWEPVAFDTHETLGSYEGEDSEIDAWTEDGPGADPLGGEGGF</sequence>
<feature type="transmembrane region" description="Helical" evidence="2">
    <location>
        <begin position="20"/>
        <end position="39"/>
    </location>
</feature>
<dbReference type="AlphaFoldDB" id="A0ABD5UTE2"/>